<dbReference type="RefSeq" id="YP_011651742.1">
    <property type="nucleotide sequence ID" value="NC_101270.1"/>
</dbReference>
<accession>A0A5J6TB55</accession>
<reference evidence="1 2" key="1">
    <citation type="submission" date="2019-05" db="EMBL/GenBank/DDBJ databases">
        <title>Whole genome sequence analysis of broad host range Salmonella enterica bacteriophages.</title>
        <authorList>
            <person name="Bhandare S.G."/>
            <person name="Colavecchio A."/>
            <person name="Emond-Rheault J.-G."/>
            <person name="Hamel J."/>
            <person name="Kukavica-Ibrulj I."/>
            <person name="Boyle B."/>
            <person name="Levesque R.C."/>
            <person name="Goodridge L."/>
        </authorList>
    </citation>
    <scope>NUCLEOTIDE SEQUENCE [LARGE SCALE GENOMIC DNA]</scope>
</reference>
<evidence type="ECO:0000313" key="2">
    <source>
        <dbReference type="Proteomes" id="UP000327387"/>
    </source>
</evidence>
<organism evidence="1 2">
    <name type="scientific">Salmonella phage vB_SenS_SB10</name>
    <dbReference type="NCBI Taxonomy" id="2591134"/>
    <lineage>
        <taxon>Viruses</taxon>
        <taxon>Duplodnaviria</taxon>
        <taxon>Heunggongvirae</taxon>
        <taxon>Uroviricota</taxon>
        <taxon>Caudoviricetes</taxon>
        <taxon>Demerecviridae</taxon>
        <taxon>Markadamsvirinae</taxon>
        <taxon>Epseptimavirus</taxon>
        <taxon>Epseptimavirus SB10</taxon>
        <taxon>Epseptimavirus fuchur</taxon>
    </lineage>
</organism>
<name>A0A5J6TB55_9CAUD</name>
<keyword evidence="2" id="KW-1185">Reference proteome</keyword>
<dbReference type="Proteomes" id="UP000327387">
    <property type="component" value="Segment"/>
</dbReference>
<sequence>MCNLMKFGKKVISAKIRRNTCLLACLPILTYEISSATPEIHPTTPAQTPHVSPQTSAPFPKAPAIFPQHIHDAC</sequence>
<evidence type="ECO:0000313" key="1">
    <source>
        <dbReference type="EMBL" id="QFG07528.1"/>
    </source>
</evidence>
<proteinExistence type="predicted"/>
<protein>
    <submittedName>
        <fullName evidence="1">Uncharacterized protein</fullName>
    </submittedName>
</protein>
<dbReference type="EMBL" id="MK947458">
    <property type="protein sequence ID" value="QFG07528.1"/>
    <property type="molecule type" value="Genomic_DNA"/>
</dbReference>